<feature type="compositionally biased region" description="Basic residues" evidence="1">
    <location>
        <begin position="21"/>
        <end position="32"/>
    </location>
</feature>
<evidence type="ECO:0000256" key="1">
    <source>
        <dbReference type="SAM" id="MobiDB-lite"/>
    </source>
</evidence>
<dbReference type="Proteomes" id="UP000670092">
    <property type="component" value="Unassembled WGS sequence"/>
</dbReference>
<dbReference type="EMBL" id="JAEVHI010000005">
    <property type="protein sequence ID" value="KAG5291273.1"/>
    <property type="molecule type" value="Genomic_DNA"/>
</dbReference>
<accession>A0A8H8CWG0</accession>
<comment type="caution">
    <text evidence="2">The sequence shown here is derived from an EMBL/GenBank/DDBJ whole genome shotgun (WGS) entry which is preliminary data.</text>
</comment>
<organism evidence="2 3">
    <name type="scientific">Ajellomyces capsulatus</name>
    <name type="common">Darling's disease fungus</name>
    <name type="synonym">Histoplasma capsulatum</name>
    <dbReference type="NCBI Taxonomy" id="5037"/>
    <lineage>
        <taxon>Eukaryota</taxon>
        <taxon>Fungi</taxon>
        <taxon>Dikarya</taxon>
        <taxon>Ascomycota</taxon>
        <taxon>Pezizomycotina</taxon>
        <taxon>Eurotiomycetes</taxon>
        <taxon>Eurotiomycetidae</taxon>
        <taxon>Onygenales</taxon>
        <taxon>Ajellomycetaceae</taxon>
        <taxon>Histoplasma</taxon>
    </lineage>
</organism>
<evidence type="ECO:0000313" key="3">
    <source>
        <dbReference type="Proteomes" id="UP000670092"/>
    </source>
</evidence>
<evidence type="ECO:0000313" key="2">
    <source>
        <dbReference type="EMBL" id="KAG5291273.1"/>
    </source>
</evidence>
<protein>
    <submittedName>
        <fullName evidence="2">Uncharacterized protein</fullName>
    </submittedName>
</protein>
<dbReference type="AlphaFoldDB" id="A0A8H8CWG0"/>
<sequence>MITITVIPLFQPTCRTLSRNEKKKVKKKKNRSTRLNPVKSDRSQTRCLNKRAQFMTACR</sequence>
<proteinExistence type="predicted"/>
<name>A0A8H8CWG0_AJECA</name>
<gene>
    <name evidence="2" type="ORF">I7I52_08548</name>
</gene>
<reference evidence="2 3" key="1">
    <citation type="submission" date="2021-01" db="EMBL/GenBank/DDBJ databases">
        <title>Chromosome-level genome assembly of a human fungal pathogen reveals clustering of transcriptionally co-regulated genes.</title>
        <authorList>
            <person name="Voorhies M."/>
            <person name="Cohen S."/>
            <person name="Shea T.P."/>
            <person name="Petrus S."/>
            <person name="Munoz J.F."/>
            <person name="Poplawski S."/>
            <person name="Goldman W.E."/>
            <person name="Michael T."/>
            <person name="Cuomo C.A."/>
            <person name="Sil A."/>
            <person name="Beyhan S."/>
        </authorList>
    </citation>
    <scope>NUCLEOTIDE SEQUENCE [LARGE SCALE GENOMIC DNA]</scope>
    <source>
        <strain evidence="2 3">G184AR</strain>
    </source>
</reference>
<dbReference type="VEuPathDB" id="FungiDB:I7I52_08548"/>
<feature type="region of interest" description="Disordered" evidence="1">
    <location>
        <begin position="18"/>
        <end position="45"/>
    </location>
</feature>